<dbReference type="AlphaFoldDB" id="A0A166G895"/>
<accession>A0A166G895</accession>
<evidence type="ECO:0000256" key="1">
    <source>
        <dbReference type="SAM" id="MobiDB-lite"/>
    </source>
</evidence>
<reference evidence="3 4" key="1">
    <citation type="journal article" date="2016" name="Mol. Biol. Evol.">
        <title>Comparative Genomics of Early-Diverging Mushroom-Forming Fungi Provides Insights into the Origins of Lignocellulose Decay Capabilities.</title>
        <authorList>
            <person name="Nagy L.G."/>
            <person name="Riley R."/>
            <person name="Tritt A."/>
            <person name="Adam C."/>
            <person name="Daum C."/>
            <person name="Floudas D."/>
            <person name="Sun H."/>
            <person name="Yadav J.S."/>
            <person name="Pangilinan J."/>
            <person name="Larsson K.H."/>
            <person name="Matsuura K."/>
            <person name="Barry K."/>
            <person name="Labutti K."/>
            <person name="Kuo R."/>
            <person name="Ohm R.A."/>
            <person name="Bhattacharya S.S."/>
            <person name="Shirouzu T."/>
            <person name="Yoshinaga Y."/>
            <person name="Martin F.M."/>
            <person name="Grigoriev I.V."/>
            <person name="Hibbett D.S."/>
        </authorList>
    </citation>
    <scope>NUCLEOTIDE SEQUENCE [LARGE SCALE GENOMIC DNA]</scope>
    <source>
        <strain evidence="3 4">CBS 109695</strain>
    </source>
</reference>
<dbReference type="EMBL" id="KV417581">
    <property type="protein sequence ID" value="KZP17570.1"/>
    <property type="molecule type" value="Genomic_DNA"/>
</dbReference>
<keyword evidence="2" id="KW-0732">Signal</keyword>
<gene>
    <name evidence="3" type="ORF">FIBSPDRAFT_24756</name>
</gene>
<dbReference type="Proteomes" id="UP000076532">
    <property type="component" value="Unassembled WGS sequence"/>
</dbReference>
<name>A0A166G895_9AGAM</name>
<evidence type="ECO:0000313" key="4">
    <source>
        <dbReference type="Proteomes" id="UP000076532"/>
    </source>
</evidence>
<organism evidence="3 4">
    <name type="scientific">Athelia psychrophila</name>
    <dbReference type="NCBI Taxonomy" id="1759441"/>
    <lineage>
        <taxon>Eukaryota</taxon>
        <taxon>Fungi</taxon>
        <taxon>Dikarya</taxon>
        <taxon>Basidiomycota</taxon>
        <taxon>Agaricomycotina</taxon>
        <taxon>Agaricomycetes</taxon>
        <taxon>Agaricomycetidae</taxon>
        <taxon>Atheliales</taxon>
        <taxon>Atheliaceae</taxon>
        <taxon>Athelia</taxon>
    </lineage>
</organism>
<dbReference type="STRING" id="436010.A0A166G895"/>
<dbReference type="OrthoDB" id="2976780at2759"/>
<sequence>MLFRTALLGLGLLLSAQAAVPLDTQARNYAVDRCHSLGCPTRVVSSDQLVYETVWGATTYRILAAAPTAAVGASAAKGTLSITTGFTITSSSTEHHFPTYSVDGYEIYVSEGFETLIDYQLVSPSNTGTSGSIVSVPAGSHTIVFRYTRSIESAIRGSYRVVCSSATETMFGFKFTHSGSVPRPGYDIHIDEHSGAEENDLIVTTPLGDKTTLEIVINGRVVARTSKAADQPGSEVAVVPLPRGPGSNIVIRPVYPDVAAGHVWAGDIRIVARSGSTSRQPSPPSFEVIITNSFTIIEVKREFLLTLPPGFDAAGIAGVGYVLELHVSPGFDIFIDGAVVGPAKDGQGGIFVRIPGGQPRIVIRYTLEFSDTLTGWYEIRRVQVETTPKPAPEIPSKPAEKPVAPITPTPSTPAAPAAACTPSTLKPWTKFSHWKADWLQGPHEFDTNYDSDTEITVTDDKNKTEHFEILVDGVSVSKANAFTVERSAHCGTNADTCIERGWGREYLTAVLHACTDGTFLIPAGQHKISIKLISNDLDEGWWYFAGQYKISRRCGEPAQPAQPSVTPSVPSKPAPTPTAAAAECSATVVKPWTKFSHWKAEWLKGPHQFDTSYDYPTEITVTDDENKTERFEVFVDGVSVGKTNDFPVERLSHCGSNADKCIERGWGHGTFPIPAGQHKIGIKLIGNDIEGGWWYFAGQYKVARSCIKPEAIRDEL</sequence>
<keyword evidence="4" id="KW-1185">Reference proteome</keyword>
<evidence type="ECO:0000313" key="3">
    <source>
        <dbReference type="EMBL" id="KZP17570.1"/>
    </source>
</evidence>
<proteinExistence type="predicted"/>
<feature type="signal peptide" evidence="2">
    <location>
        <begin position="1"/>
        <end position="18"/>
    </location>
</feature>
<feature type="region of interest" description="Disordered" evidence="1">
    <location>
        <begin position="555"/>
        <end position="577"/>
    </location>
</feature>
<evidence type="ECO:0000256" key="2">
    <source>
        <dbReference type="SAM" id="SignalP"/>
    </source>
</evidence>
<protein>
    <submittedName>
        <fullName evidence="3">Uncharacterized protein</fullName>
    </submittedName>
</protein>
<feature type="chain" id="PRO_5007873775" evidence="2">
    <location>
        <begin position="19"/>
        <end position="716"/>
    </location>
</feature>